<keyword evidence="3" id="KW-1185">Reference proteome</keyword>
<evidence type="ECO:0000259" key="1">
    <source>
        <dbReference type="SMART" id="SM00148"/>
    </source>
</evidence>
<dbReference type="InterPro" id="IPR017946">
    <property type="entry name" value="PLC-like_Pdiesterase_TIM-brl"/>
</dbReference>
<dbReference type="GO" id="GO:0008081">
    <property type="term" value="F:phosphoric diester hydrolase activity"/>
    <property type="evidence" value="ECO:0007669"/>
    <property type="project" value="InterPro"/>
</dbReference>
<dbReference type="GO" id="GO:0006629">
    <property type="term" value="P:lipid metabolic process"/>
    <property type="evidence" value="ECO:0007669"/>
    <property type="project" value="InterPro"/>
</dbReference>
<dbReference type="PANTHER" id="PTHR13593">
    <property type="match status" value="1"/>
</dbReference>
<sequence>MSRIDDNTPLSQLSIPGIHDSMALYCGKPAVCQKNPIIEQLRAGIRFLDIRFQCILKQLLIVHGCTPQFDYFDSVAEDVSIFLRAQNQETVIMRLKIELFENSDAYTVVMNTIKKHFVIWWKGESLPTMSDARGKLIILQEFKGNRLGITYSSDLLDISDDYKVDNINTMWNNIQNHLSLAINGNMNKPFLTFTSGTGISFINLCVIGASCVLHIHNVDKKTMPPNYVAERINKLLLDFLTTLTNLRSNAQLGIIAMDFPSAELIRKIISFNSLKKVRRHSIK</sequence>
<evidence type="ECO:0000313" key="2">
    <source>
        <dbReference type="EMBL" id="KAK1173992.1"/>
    </source>
</evidence>
<accession>A0AAD8GGQ7</accession>
<dbReference type="EMBL" id="JAGXEW010000003">
    <property type="protein sequence ID" value="KAK1173992.1"/>
    <property type="molecule type" value="Genomic_DNA"/>
</dbReference>
<organism evidence="2 3">
    <name type="scientific">Acipenser oxyrinchus oxyrinchus</name>
    <dbReference type="NCBI Taxonomy" id="40147"/>
    <lineage>
        <taxon>Eukaryota</taxon>
        <taxon>Metazoa</taxon>
        <taxon>Chordata</taxon>
        <taxon>Craniata</taxon>
        <taxon>Vertebrata</taxon>
        <taxon>Euteleostomi</taxon>
        <taxon>Actinopterygii</taxon>
        <taxon>Chondrostei</taxon>
        <taxon>Acipenseriformes</taxon>
        <taxon>Acipenseridae</taxon>
        <taxon>Acipenser</taxon>
    </lineage>
</organism>
<gene>
    <name evidence="2" type="ORF">AOXY_G4250</name>
</gene>
<evidence type="ECO:0000313" key="3">
    <source>
        <dbReference type="Proteomes" id="UP001230051"/>
    </source>
</evidence>
<feature type="domain" description="Phosphatidylinositol-specific phospholipase C X" evidence="1">
    <location>
        <begin position="4"/>
        <end position="141"/>
    </location>
</feature>
<dbReference type="PROSITE" id="PS50007">
    <property type="entry name" value="PIPLC_X_DOMAIN"/>
    <property type="match status" value="1"/>
</dbReference>
<dbReference type="Gene3D" id="3.20.20.190">
    <property type="entry name" value="Phosphatidylinositol (PI) phosphodiesterase"/>
    <property type="match status" value="1"/>
</dbReference>
<dbReference type="PANTHER" id="PTHR13593:SF147">
    <property type="entry name" value="1-PHOSPHATIDYLINOSITOL PHOSPHODIESTERASE-LIKE-RELATED"/>
    <property type="match status" value="1"/>
</dbReference>
<dbReference type="Pfam" id="PF00388">
    <property type="entry name" value="PI-PLC-X"/>
    <property type="match status" value="1"/>
</dbReference>
<reference evidence="2" key="1">
    <citation type="submission" date="2022-02" db="EMBL/GenBank/DDBJ databases">
        <title>Atlantic sturgeon de novo genome assembly.</title>
        <authorList>
            <person name="Stock M."/>
            <person name="Klopp C."/>
            <person name="Guiguen Y."/>
            <person name="Cabau C."/>
            <person name="Parinello H."/>
            <person name="Santidrian Yebra-Pimentel E."/>
            <person name="Kuhl H."/>
            <person name="Dirks R.P."/>
            <person name="Guessner J."/>
            <person name="Wuertz S."/>
            <person name="Du K."/>
            <person name="Schartl M."/>
        </authorList>
    </citation>
    <scope>NUCLEOTIDE SEQUENCE</scope>
    <source>
        <strain evidence="2">STURGEONOMICS-FGT-2020</strain>
        <tissue evidence="2">Whole blood</tissue>
    </source>
</reference>
<protein>
    <recommendedName>
        <fullName evidence="1">Phosphatidylinositol-specific phospholipase C X domain-containing protein</fullName>
    </recommendedName>
</protein>
<dbReference type="InterPro" id="IPR051057">
    <property type="entry name" value="PI-PLC_domain"/>
</dbReference>
<dbReference type="SMART" id="SM00148">
    <property type="entry name" value="PLCXc"/>
    <property type="match status" value="1"/>
</dbReference>
<dbReference type="Proteomes" id="UP001230051">
    <property type="component" value="Unassembled WGS sequence"/>
</dbReference>
<dbReference type="AlphaFoldDB" id="A0AAD8GGQ7"/>
<dbReference type="SUPFAM" id="SSF51695">
    <property type="entry name" value="PLC-like phosphodiesterases"/>
    <property type="match status" value="1"/>
</dbReference>
<proteinExistence type="predicted"/>
<dbReference type="InterPro" id="IPR000909">
    <property type="entry name" value="PLipase_C_PInositol-sp_X_dom"/>
</dbReference>
<comment type="caution">
    <text evidence="2">The sequence shown here is derived from an EMBL/GenBank/DDBJ whole genome shotgun (WGS) entry which is preliminary data.</text>
</comment>
<name>A0AAD8GGQ7_ACIOX</name>